<keyword evidence="3" id="KW-1185">Reference proteome</keyword>
<sequence length="65" mass="7050">MAHKFRTRSTSTHSPGVNPHPETCIFPIWTHRHPVGTGLTHSNRTKTSQTNSTPILTTVGGASSE</sequence>
<evidence type="ECO:0000313" key="3">
    <source>
        <dbReference type="Proteomes" id="UP000002282"/>
    </source>
</evidence>
<reference evidence="2 3" key="1">
    <citation type="journal article" date="2007" name="Nature">
        <title>Evolution of genes and genomes on the Drosophila phylogeny.</title>
        <authorList>
            <consortium name="Drosophila 12 Genomes Consortium"/>
            <person name="Clark A.G."/>
            <person name="Eisen M.B."/>
            <person name="Smith D.R."/>
            <person name="Bergman C.M."/>
            <person name="Oliver B."/>
            <person name="Markow T.A."/>
            <person name="Kaufman T.C."/>
            <person name="Kellis M."/>
            <person name="Gelbart W."/>
            <person name="Iyer V.N."/>
            <person name="Pollard D.A."/>
            <person name="Sackton T.B."/>
            <person name="Larracuente A.M."/>
            <person name="Singh N.D."/>
            <person name="Abad J.P."/>
            <person name="Abt D.N."/>
            <person name="Adryan B."/>
            <person name="Aguade M."/>
            <person name="Akashi H."/>
            <person name="Anderson W.W."/>
            <person name="Aquadro C.F."/>
            <person name="Ardell D.H."/>
            <person name="Arguello R."/>
            <person name="Artieri C.G."/>
            <person name="Barbash D.A."/>
            <person name="Barker D."/>
            <person name="Barsanti P."/>
            <person name="Batterham P."/>
            <person name="Batzoglou S."/>
            <person name="Begun D."/>
            <person name="Bhutkar A."/>
            <person name="Blanco E."/>
            <person name="Bosak S.A."/>
            <person name="Bradley R.K."/>
            <person name="Brand A.D."/>
            <person name="Brent M.R."/>
            <person name="Brooks A.N."/>
            <person name="Brown R.H."/>
            <person name="Butlin R.K."/>
            <person name="Caggese C."/>
            <person name="Calvi B.R."/>
            <person name="Bernardo de Carvalho A."/>
            <person name="Caspi A."/>
            <person name="Castrezana S."/>
            <person name="Celniker S.E."/>
            <person name="Chang J.L."/>
            <person name="Chapple C."/>
            <person name="Chatterji S."/>
            <person name="Chinwalla A."/>
            <person name="Civetta A."/>
            <person name="Clifton S.W."/>
            <person name="Comeron J.M."/>
            <person name="Costello J.C."/>
            <person name="Coyne J.A."/>
            <person name="Daub J."/>
            <person name="David R.G."/>
            <person name="Delcher A.L."/>
            <person name="Delehaunty K."/>
            <person name="Do C.B."/>
            <person name="Ebling H."/>
            <person name="Edwards K."/>
            <person name="Eickbush T."/>
            <person name="Evans J.D."/>
            <person name="Filipski A."/>
            <person name="Findeiss S."/>
            <person name="Freyhult E."/>
            <person name="Fulton L."/>
            <person name="Fulton R."/>
            <person name="Garcia A.C."/>
            <person name="Gardiner A."/>
            <person name="Garfield D.A."/>
            <person name="Garvin B.E."/>
            <person name="Gibson G."/>
            <person name="Gilbert D."/>
            <person name="Gnerre S."/>
            <person name="Godfrey J."/>
            <person name="Good R."/>
            <person name="Gotea V."/>
            <person name="Gravely B."/>
            <person name="Greenberg A.J."/>
            <person name="Griffiths-Jones S."/>
            <person name="Gross S."/>
            <person name="Guigo R."/>
            <person name="Gustafson E.A."/>
            <person name="Haerty W."/>
            <person name="Hahn M.W."/>
            <person name="Halligan D.L."/>
            <person name="Halpern A.L."/>
            <person name="Halter G.M."/>
            <person name="Han M.V."/>
            <person name="Heger A."/>
            <person name="Hillier L."/>
            <person name="Hinrichs A.S."/>
            <person name="Holmes I."/>
            <person name="Hoskins R.A."/>
            <person name="Hubisz M.J."/>
            <person name="Hultmark D."/>
            <person name="Huntley M.A."/>
            <person name="Jaffe D.B."/>
            <person name="Jagadeeshan S."/>
            <person name="Jeck W.R."/>
            <person name="Johnson J."/>
            <person name="Jones C.D."/>
            <person name="Jordan W.C."/>
            <person name="Karpen G.H."/>
            <person name="Kataoka E."/>
            <person name="Keightley P.D."/>
            <person name="Kheradpour P."/>
            <person name="Kirkness E.F."/>
            <person name="Koerich L.B."/>
            <person name="Kristiansen K."/>
            <person name="Kudrna D."/>
            <person name="Kulathinal R.J."/>
            <person name="Kumar S."/>
            <person name="Kwok R."/>
            <person name="Lander E."/>
            <person name="Langley C.H."/>
            <person name="Lapoint R."/>
            <person name="Lazzaro B.P."/>
            <person name="Lee S.J."/>
            <person name="Levesque L."/>
            <person name="Li R."/>
            <person name="Lin C.F."/>
            <person name="Lin M.F."/>
            <person name="Lindblad-Toh K."/>
            <person name="Llopart A."/>
            <person name="Long M."/>
            <person name="Low L."/>
            <person name="Lozovsky E."/>
            <person name="Lu J."/>
            <person name="Luo M."/>
            <person name="Machado C.A."/>
            <person name="Makalowski W."/>
            <person name="Marzo M."/>
            <person name="Matsuda M."/>
            <person name="Matzkin L."/>
            <person name="McAllister B."/>
            <person name="McBride C.S."/>
            <person name="McKernan B."/>
            <person name="McKernan K."/>
            <person name="Mendez-Lago M."/>
            <person name="Minx P."/>
            <person name="Mollenhauer M.U."/>
            <person name="Montooth K."/>
            <person name="Mount S.M."/>
            <person name="Mu X."/>
            <person name="Myers E."/>
            <person name="Negre B."/>
            <person name="Newfeld S."/>
            <person name="Nielsen R."/>
            <person name="Noor M.A."/>
            <person name="O'Grady P."/>
            <person name="Pachter L."/>
            <person name="Papaceit M."/>
            <person name="Parisi M.J."/>
            <person name="Parisi M."/>
            <person name="Parts L."/>
            <person name="Pedersen J.S."/>
            <person name="Pesole G."/>
            <person name="Phillippy A.M."/>
            <person name="Ponting C.P."/>
            <person name="Pop M."/>
            <person name="Porcelli D."/>
            <person name="Powell J.R."/>
            <person name="Prohaska S."/>
            <person name="Pruitt K."/>
            <person name="Puig M."/>
            <person name="Quesneville H."/>
            <person name="Ram K.R."/>
            <person name="Rand D."/>
            <person name="Rasmussen M.D."/>
            <person name="Reed L.K."/>
            <person name="Reenan R."/>
            <person name="Reily A."/>
            <person name="Remington K.A."/>
            <person name="Rieger T.T."/>
            <person name="Ritchie M.G."/>
            <person name="Robin C."/>
            <person name="Rogers Y.H."/>
            <person name="Rohde C."/>
            <person name="Rozas J."/>
            <person name="Rubenfield M.J."/>
            <person name="Ruiz A."/>
            <person name="Russo S."/>
            <person name="Salzberg S.L."/>
            <person name="Sanchez-Gracia A."/>
            <person name="Saranga D.J."/>
            <person name="Sato H."/>
            <person name="Schaeffer S.W."/>
            <person name="Schatz M.C."/>
            <person name="Schlenke T."/>
            <person name="Schwartz R."/>
            <person name="Segarra C."/>
            <person name="Singh R.S."/>
            <person name="Sirot L."/>
            <person name="Sirota M."/>
            <person name="Sisneros N.B."/>
            <person name="Smith C.D."/>
            <person name="Smith T.F."/>
            <person name="Spieth J."/>
            <person name="Stage D.E."/>
            <person name="Stark A."/>
            <person name="Stephan W."/>
            <person name="Strausberg R.L."/>
            <person name="Strempel S."/>
            <person name="Sturgill D."/>
            <person name="Sutton G."/>
            <person name="Sutton G.G."/>
            <person name="Tao W."/>
            <person name="Teichmann S."/>
            <person name="Tobari Y.N."/>
            <person name="Tomimura Y."/>
            <person name="Tsolas J.M."/>
            <person name="Valente V.L."/>
            <person name="Venter E."/>
            <person name="Venter J.C."/>
            <person name="Vicario S."/>
            <person name="Vieira F.G."/>
            <person name="Vilella A.J."/>
            <person name="Villasante A."/>
            <person name="Walenz B."/>
            <person name="Wang J."/>
            <person name="Wasserman M."/>
            <person name="Watts T."/>
            <person name="Wilson D."/>
            <person name="Wilson R.K."/>
            <person name="Wing R.A."/>
            <person name="Wolfner M.F."/>
            <person name="Wong A."/>
            <person name="Wong G.K."/>
            <person name="Wu C.I."/>
            <person name="Wu G."/>
            <person name="Yamamoto D."/>
            <person name="Yang H.P."/>
            <person name="Yang S.P."/>
            <person name="Yorke J.A."/>
            <person name="Yoshida K."/>
            <person name="Zdobnov E."/>
            <person name="Zhang P."/>
            <person name="Zhang Y."/>
            <person name="Zimin A.V."/>
            <person name="Baldwin J."/>
            <person name="Abdouelleil A."/>
            <person name="Abdulkadir J."/>
            <person name="Abebe A."/>
            <person name="Abera B."/>
            <person name="Abreu J."/>
            <person name="Acer S.C."/>
            <person name="Aftuck L."/>
            <person name="Alexander A."/>
            <person name="An P."/>
            <person name="Anderson E."/>
            <person name="Anderson S."/>
            <person name="Arachi H."/>
            <person name="Azer M."/>
            <person name="Bachantsang P."/>
            <person name="Barry A."/>
            <person name="Bayul T."/>
            <person name="Berlin A."/>
            <person name="Bessette D."/>
            <person name="Bloom T."/>
            <person name="Blye J."/>
            <person name="Boguslavskiy L."/>
            <person name="Bonnet C."/>
            <person name="Boukhgalter B."/>
            <person name="Bourzgui I."/>
            <person name="Brown A."/>
            <person name="Cahill P."/>
            <person name="Channer S."/>
            <person name="Cheshatsang Y."/>
            <person name="Chuda L."/>
            <person name="Citroen M."/>
            <person name="Collymore A."/>
            <person name="Cooke P."/>
            <person name="Costello M."/>
            <person name="D'Aco K."/>
            <person name="Daza R."/>
            <person name="De Haan G."/>
            <person name="DeGray S."/>
            <person name="DeMaso C."/>
            <person name="Dhargay N."/>
            <person name="Dooley K."/>
            <person name="Dooley E."/>
            <person name="Doricent M."/>
            <person name="Dorje P."/>
            <person name="Dorjee K."/>
            <person name="Dupes A."/>
            <person name="Elong R."/>
            <person name="Falk J."/>
            <person name="Farina A."/>
            <person name="Faro S."/>
            <person name="Ferguson D."/>
            <person name="Fisher S."/>
            <person name="Foley C.D."/>
            <person name="Franke A."/>
            <person name="Friedrich D."/>
            <person name="Gadbois L."/>
            <person name="Gearin G."/>
            <person name="Gearin C.R."/>
            <person name="Giannoukos G."/>
            <person name="Goode T."/>
            <person name="Graham J."/>
            <person name="Grandbois E."/>
            <person name="Grewal S."/>
            <person name="Gyaltsen K."/>
            <person name="Hafez N."/>
            <person name="Hagos B."/>
            <person name="Hall J."/>
            <person name="Henson C."/>
            <person name="Hollinger A."/>
            <person name="Honan T."/>
            <person name="Huard M.D."/>
            <person name="Hughes L."/>
            <person name="Hurhula B."/>
            <person name="Husby M.E."/>
            <person name="Kamat A."/>
            <person name="Kanga B."/>
            <person name="Kashin S."/>
            <person name="Khazanovich D."/>
            <person name="Kisner P."/>
            <person name="Lance K."/>
            <person name="Lara M."/>
            <person name="Lee W."/>
            <person name="Lennon N."/>
            <person name="Letendre F."/>
            <person name="LeVine R."/>
            <person name="Lipovsky A."/>
            <person name="Liu X."/>
            <person name="Liu J."/>
            <person name="Liu S."/>
            <person name="Lokyitsang T."/>
            <person name="Lokyitsang Y."/>
            <person name="Lubonja R."/>
            <person name="Lui A."/>
            <person name="MacDonald P."/>
            <person name="Magnisalis V."/>
            <person name="Maru K."/>
            <person name="Matthews C."/>
            <person name="McCusker W."/>
            <person name="McDonough S."/>
            <person name="Mehta T."/>
            <person name="Meldrim J."/>
            <person name="Meneus L."/>
            <person name="Mihai O."/>
            <person name="Mihalev A."/>
            <person name="Mihova T."/>
            <person name="Mittelman R."/>
            <person name="Mlenga V."/>
            <person name="Montmayeur A."/>
            <person name="Mulrain L."/>
            <person name="Navidi A."/>
            <person name="Naylor J."/>
            <person name="Negash T."/>
            <person name="Nguyen T."/>
            <person name="Nguyen N."/>
            <person name="Nicol R."/>
            <person name="Norbu C."/>
            <person name="Norbu N."/>
            <person name="Novod N."/>
            <person name="O'Neill B."/>
            <person name="Osman S."/>
            <person name="Markiewicz E."/>
            <person name="Oyono O.L."/>
            <person name="Patti C."/>
            <person name="Phunkhang P."/>
            <person name="Pierre F."/>
            <person name="Priest M."/>
            <person name="Raghuraman S."/>
            <person name="Rege F."/>
            <person name="Reyes R."/>
            <person name="Rise C."/>
            <person name="Rogov P."/>
            <person name="Ross K."/>
            <person name="Ryan E."/>
            <person name="Settipalli S."/>
            <person name="Shea T."/>
            <person name="Sherpa N."/>
            <person name="Shi L."/>
            <person name="Shih D."/>
            <person name="Sparrow T."/>
            <person name="Spaulding J."/>
            <person name="Stalker J."/>
            <person name="Stange-Thomann N."/>
            <person name="Stavropoulos S."/>
            <person name="Stone C."/>
            <person name="Strader C."/>
            <person name="Tesfaye S."/>
            <person name="Thomson T."/>
            <person name="Thoulutsang Y."/>
            <person name="Thoulutsang D."/>
            <person name="Topham K."/>
            <person name="Topping I."/>
            <person name="Tsamla T."/>
            <person name="Vassiliev H."/>
            <person name="Vo A."/>
            <person name="Wangchuk T."/>
            <person name="Wangdi T."/>
            <person name="Weiand M."/>
            <person name="Wilkinson J."/>
            <person name="Wilson A."/>
            <person name="Yadav S."/>
            <person name="Young G."/>
            <person name="Yu Q."/>
            <person name="Zembek L."/>
            <person name="Zhong D."/>
            <person name="Zimmer A."/>
            <person name="Zwirko Z."/>
            <person name="Jaffe D.B."/>
            <person name="Alvarez P."/>
            <person name="Brockman W."/>
            <person name="Butler J."/>
            <person name="Chin C."/>
            <person name="Gnerre S."/>
            <person name="Grabherr M."/>
            <person name="Kleber M."/>
            <person name="Mauceli E."/>
            <person name="MacCallum I."/>
        </authorList>
    </citation>
    <scope>NUCLEOTIDE SEQUENCE [LARGE SCALE GENOMIC DNA]</scope>
    <source>
        <strain evidence="3">Tai18E2 / Tucson 14021-0261.01</strain>
    </source>
</reference>
<dbReference type="KEGG" id="dya:Dyak_GE28136"/>
<evidence type="ECO:0000256" key="1">
    <source>
        <dbReference type="SAM" id="MobiDB-lite"/>
    </source>
</evidence>
<protein>
    <submittedName>
        <fullName evidence="2">Uncharacterized protein</fullName>
    </submittedName>
</protein>
<feature type="compositionally biased region" description="Polar residues" evidence="1">
    <location>
        <begin position="39"/>
        <end position="65"/>
    </location>
</feature>
<name>A0A0R1DX82_DROYA</name>
<dbReference type="Proteomes" id="UP000002282">
    <property type="component" value="Chromosome 3L"/>
</dbReference>
<evidence type="ECO:0000313" key="2">
    <source>
        <dbReference type="EMBL" id="KRK01734.1"/>
    </source>
</evidence>
<dbReference type="AlphaFoldDB" id="A0A0R1DX82"/>
<proteinExistence type="predicted"/>
<reference evidence="2 3" key="2">
    <citation type="journal article" date="2007" name="PLoS Biol.">
        <title>Principles of genome evolution in the Drosophila melanogaster species group.</title>
        <authorList>
            <person name="Ranz J.M."/>
            <person name="Maurin D."/>
            <person name="Chan Y.S."/>
            <person name="von Grotthuss M."/>
            <person name="Hillier L.W."/>
            <person name="Roote J."/>
            <person name="Ashburner M."/>
            <person name="Bergman C.M."/>
        </authorList>
    </citation>
    <scope>NUCLEOTIDE SEQUENCE [LARGE SCALE GENOMIC DNA]</scope>
    <source>
        <strain evidence="3">Tai18E2 / Tucson 14021-0261.01</strain>
    </source>
</reference>
<organism evidence="2 3">
    <name type="scientific">Drosophila yakuba</name>
    <name type="common">Fruit fly</name>
    <dbReference type="NCBI Taxonomy" id="7245"/>
    <lineage>
        <taxon>Eukaryota</taxon>
        <taxon>Metazoa</taxon>
        <taxon>Ecdysozoa</taxon>
        <taxon>Arthropoda</taxon>
        <taxon>Hexapoda</taxon>
        <taxon>Insecta</taxon>
        <taxon>Pterygota</taxon>
        <taxon>Neoptera</taxon>
        <taxon>Endopterygota</taxon>
        <taxon>Diptera</taxon>
        <taxon>Brachycera</taxon>
        <taxon>Muscomorpha</taxon>
        <taxon>Ephydroidea</taxon>
        <taxon>Drosophilidae</taxon>
        <taxon>Drosophila</taxon>
        <taxon>Sophophora</taxon>
    </lineage>
</organism>
<accession>A0A0R1DX82</accession>
<dbReference type="EMBL" id="CM000159">
    <property type="protein sequence ID" value="KRK01734.1"/>
    <property type="molecule type" value="Genomic_DNA"/>
</dbReference>
<feature type="region of interest" description="Disordered" evidence="1">
    <location>
        <begin position="36"/>
        <end position="65"/>
    </location>
</feature>
<gene>
    <name evidence="2" type="primary">Dyak\GE28136</name>
    <name evidence="2" type="synonym">GE28136</name>
    <name evidence="2" type="ORF">Dyak_GE28136</name>
</gene>
<feature type="region of interest" description="Disordered" evidence="1">
    <location>
        <begin position="1"/>
        <end position="21"/>
    </location>
</feature>